<proteinExistence type="predicted"/>
<name>A0A9Q1E3T8_CONCO</name>
<dbReference type="Proteomes" id="UP001152803">
    <property type="component" value="Unassembled WGS sequence"/>
</dbReference>
<accession>A0A9Q1E3T8</accession>
<dbReference type="AlphaFoldDB" id="A0A9Q1E3T8"/>
<reference evidence="2" key="1">
    <citation type="journal article" date="2023" name="Science">
        <title>Genome structures resolve the early diversification of teleost fishes.</title>
        <authorList>
            <person name="Parey E."/>
            <person name="Louis A."/>
            <person name="Montfort J."/>
            <person name="Bouchez O."/>
            <person name="Roques C."/>
            <person name="Iampietro C."/>
            <person name="Lluch J."/>
            <person name="Castinel A."/>
            <person name="Donnadieu C."/>
            <person name="Desvignes T."/>
            <person name="Floi Bucao C."/>
            <person name="Jouanno E."/>
            <person name="Wen M."/>
            <person name="Mejri S."/>
            <person name="Dirks R."/>
            <person name="Jansen H."/>
            <person name="Henkel C."/>
            <person name="Chen W.J."/>
            <person name="Zahm M."/>
            <person name="Cabau C."/>
            <person name="Klopp C."/>
            <person name="Thompson A.W."/>
            <person name="Robinson-Rechavi M."/>
            <person name="Braasch I."/>
            <person name="Lecointre G."/>
            <person name="Bobe J."/>
            <person name="Postlethwait J.H."/>
            <person name="Berthelot C."/>
            <person name="Roest Crollius H."/>
            <person name="Guiguen Y."/>
        </authorList>
    </citation>
    <scope>NUCLEOTIDE SEQUENCE</scope>
    <source>
        <strain evidence="2">Concon-B</strain>
    </source>
</reference>
<protein>
    <submittedName>
        <fullName evidence="2">Uncharacterized protein</fullName>
    </submittedName>
</protein>
<sequence>MTFLLPMPYWTMSLAKLPKLKPILLHLPTLLLRPLTPAGLVRPQELLAFPLPPVPPSRLAQAHLVSTPAVPLVLDSSNQALEPQGSIPVHPPHLVGFLLLQESLGHTPLGREPQDSFQEAPEPQDSFQEAPEPQDSFQEAPEPQDSFQEDPELQDNFREDPEALASIPQHQDRTLLEEALPNPSRPGSQGSFPLVPTLPQGSTLTCRMLEDSLPKAPTDQELPVPIPLRRTPATFQGQPSHPGSYGMNPMGPYPNPPYGAPGGSLPRNNPPYF</sequence>
<evidence type="ECO:0000256" key="1">
    <source>
        <dbReference type="SAM" id="MobiDB-lite"/>
    </source>
</evidence>
<evidence type="ECO:0000313" key="3">
    <source>
        <dbReference type="Proteomes" id="UP001152803"/>
    </source>
</evidence>
<keyword evidence="3" id="KW-1185">Reference proteome</keyword>
<comment type="caution">
    <text evidence="2">The sequence shown here is derived from an EMBL/GenBank/DDBJ whole genome shotgun (WGS) entry which is preliminary data.</text>
</comment>
<feature type="region of interest" description="Disordered" evidence="1">
    <location>
        <begin position="106"/>
        <end position="152"/>
    </location>
</feature>
<dbReference type="EMBL" id="JAFJMO010000001">
    <property type="protein sequence ID" value="KAJ8289084.1"/>
    <property type="molecule type" value="Genomic_DNA"/>
</dbReference>
<feature type="region of interest" description="Disordered" evidence="1">
    <location>
        <begin position="179"/>
        <end position="199"/>
    </location>
</feature>
<feature type="region of interest" description="Disordered" evidence="1">
    <location>
        <begin position="214"/>
        <end position="273"/>
    </location>
</feature>
<evidence type="ECO:0000313" key="2">
    <source>
        <dbReference type="EMBL" id="KAJ8289084.1"/>
    </source>
</evidence>
<gene>
    <name evidence="2" type="ORF">COCON_G00017430</name>
</gene>
<organism evidence="2 3">
    <name type="scientific">Conger conger</name>
    <name type="common">Conger eel</name>
    <name type="synonym">Muraena conger</name>
    <dbReference type="NCBI Taxonomy" id="82655"/>
    <lineage>
        <taxon>Eukaryota</taxon>
        <taxon>Metazoa</taxon>
        <taxon>Chordata</taxon>
        <taxon>Craniata</taxon>
        <taxon>Vertebrata</taxon>
        <taxon>Euteleostomi</taxon>
        <taxon>Actinopterygii</taxon>
        <taxon>Neopterygii</taxon>
        <taxon>Teleostei</taxon>
        <taxon>Anguilliformes</taxon>
        <taxon>Congridae</taxon>
        <taxon>Conger</taxon>
    </lineage>
</organism>